<organism evidence="2 3">
    <name type="scientific">Pseudooceanicola algae</name>
    <dbReference type="NCBI Taxonomy" id="1537215"/>
    <lineage>
        <taxon>Bacteria</taxon>
        <taxon>Pseudomonadati</taxon>
        <taxon>Pseudomonadota</taxon>
        <taxon>Alphaproteobacteria</taxon>
        <taxon>Rhodobacterales</taxon>
        <taxon>Paracoccaceae</taxon>
        <taxon>Pseudooceanicola</taxon>
    </lineage>
</organism>
<keyword evidence="3" id="KW-1185">Reference proteome</keyword>
<keyword evidence="2" id="KW-0808">Transferase</keyword>
<accession>A0A418SKX0</accession>
<dbReference type="Gene3D" id="3.40.50.300">
    <property type="entry name" value="P-loop containing nucleotide triphosphate hydrolases"/>
    <property type="match status" value="1"/>
</dbReference>
<dbReference type="Pfam" id="PF07475">
    <property type="entry name" value="Hpr_kinase_C"/>
    <property type="match status" value="1"/>
</dbReference>
<name>A0A418SKX0_9RHOB</name>
<dbReference type="PANTHER" id="PTHR30305">
    <property type="entry name" value="PROTEIN YJDM-RELATED"/>
    <property type="match status" value="1"/>
</dbReference>
<reference evidence="2 3" key="1">
    <citation type="submission" date="2020-08" db="EMBL/GenBank/DDBJ databases">
        <title>Genome sequence of Rhodobacteraceae bacterium Lw-13e.</title>
        <authorList>
            <person name="Poehlein A."/>
            <person name="Wolter L."/>
            <person name="Daniel R."/>
            <person name="Brinkhoff T."/>
        </authorList>
    </citation>
    <scope>NUCLEOTIDE SEQUENCE [LARGE SCALE GENOMIC DNA]</scope>
    <source>
        <strain evidence="2 3">Lw-13e</strain>
    </source>
</reference>
<proteinExistence type="predicted"/>
<dbReference type="GO" id="GO:0000155">
    <property type="term" value="F:phosphorelay sensor kinase activity"/>
    <property type="evidence" value="ECO:0007669"/>
    <property type="project" value="InterPro"/>
</dbReference>
<evidence type="ECO:0000313" key="3">
    <source>
        <dbReference type="Proteomes" id="UP000283786"/>
    </source>
</evidence>
<dbReference type="Proteomes" id="UP000283786">
    <property type="component" value="Chromosome"/>
</dbReference>
<dbReference type="AlphaFoldDB" id="A0A418SKX0"/>
<sequence>MTGRAGDSGTKADPPVHASCVALEGRAVLILGPSGSGKSSLALELLARGAGLVADDRVCLTRVGEQVIADAPETIAGQIEARGVGILKAAPVGPSPVVFCVDLGKVENNRLPPQRSTILLGVSLSLLHNTGTTAFAAAILQYLREGRYA</sequence>
<evidence type="ECO:0000313" key="2">
    <source>
        <dbReference type="EMBL" id="QPM91010.1"/>
    </source>
</evidence>
<dbReference type="InterPro" id="IPR011104">
    <property type="entry name" value="Hpr_kin/Pase_C"/>
</dbReference>
<dbReference type="KEGG" id="palw:PSAL_022530"/>
<protein>
    <submittedName>
        <fullName evidence="2">HPr kinase/phosphorylase</fullName>
        <ecNumber evidence="2">2.7.4.-</ecNumber>
    </submittedName>
</protein>
<dbReference type="GO" id="GO:0005524">
    <property type="term" value="F:ATP binding"/>
    <property type="evidence" value="ECO:0007669"/>
    <property type="project" value="InterPro"/>
</dbReference>
<dbReference type="GO" id="GO:0006109">
    <property type="term" value="P:regulation of carbohydrate metabolic process"/>
    <property type="evidence" value="ECO:0007669"/>
    <property type="project" value="InterPro"/>
</dbReference>
<gene>
    <name evidence="2" type="primary">hprK</name>
    <name evidence="2" type="ORF">PSAL_022530</name>
</gene>
<dbReference type="SUPFAM" id="SSF53795">
    <property type="entry name" value="PEP carboxykinase-like"/>
    <property type="match status" value="1"/>
</dbReference>
<keyword evidence="2" id="KW-0418">Kinase</keyword>
<dbReference type="EC" id="2.7.4.-" evidence="2"/>
<dbReference type="CDD" id="cd01918">
    <property type="entry name" value="HprK_C"/>
    <property type="match status" value="1"/>
</dbReference>
<feature type="domain" description="HPr kinase/phosphorylase C-terminal" evidence="1">
    <location>
        <begin position="16"/>
        <end position="88"/>
    </location>
</feature>
<dbReference type="PANTHER" id="PTHR30305:SF1">
    <property type="entry name" value="HPR KINASE_PHOSPHORYLASE"/>
    <property type="match status" value="1"/>
</dbReference>
<evidence type="ECO:0000259" key="1">
    <source>
        <dbReference type="Pfam" id="PF07475"/>
    </source>
</evidence>
<dbReference type="InterPro" id="IPR027417">
    <property type="entry name" value="P-loop_NTPase"/>
</dbReference>
<dbReference type="EMBL" id="CP060436">
    <property type="protein sequence ID" value="QPM91010.1"/>
    <property type="molecule type" value="Genomic_DNA"/>
</dbReference>